<evidence type="ECO:0000313" key="2">
    <source>
        <dbReference type="Proteomes" id="UP001162098"/>
    </source>
</evidence>
<dbReference type="EMBL" id="MW018138">
    <property type="protein sequence ID" value="QPB44537.1"/>
    <property type="molecule type" value="Genomic_DNA"/>
</dbReference>
<evidence type="ECO:0000313" key="1">
    <source>
        <dbReference type="EMBL" id="QPB44537.1"/>
    </source>
</evidence>
<sequence length="254" mass="29865">MQELRERLDLLEARHRWYDKHTLAVVYTWMEGLCRCMINGADDRSIRLTESDDGRSRRVQMEFEHRDYDAVRLFDILCDVAVRKTRHRGFFGVEIKALVDDAWASVADIDDLLAKRRPGVRLFLYSYWWGESGSEGARRRLDLVHELRRGVRHIIRDMSKGWARHDASEVIGLVYPPGFPLPATFFVRERAFLNCAGPPFDESLEMEMWRRVFQVTGHTNIAPEMSTNRGKLKREFYVWASDGDAFCRDFVRNM</sequence>
<proteinExistence type="predicted"/>
<organism evidence="1 2">
    <name type="scientific">Medusavirus stheno T3</name>
    <dbReference type="NCBI Taxonomy" id="3069717"/>
    <lineage>
        <taxon>Viruses</taxon>
        <taxon>Varidnaviria</taxon>
        <taxon>Bamfordvirae</taxon>
        <taxon>Nucleocytoviricota</taxon>
        <taxon>Megaviricetes</taxon>
        <taxon>Mamonoviridae</taxon>
        <taxon>Medusavirus</taxon>
        <taxon>Medusavirus sthenus</taxon>
    </lineage>
</organism>
<keyword evidence="2" id="KW-1185">Reference proteome</keyword>
<accession>A0A7S7YEX4</accession>
<dbReference type="KEGG" id="vg:80543733"/>
<dbReference type="Proteomes" id="UP001162098">
    <property type="component" value="Segment"/>
</dbReference>
<name>A0A7S7YEX4_9VIRU</name>
<protein>
    <submittedName>
        <fullName evidence="1">Uncharacterized protein</fullName>
    </submittedName>
</protein>
<reference evidence="1 2" key="1">
    <citation type="submission" date="2020-09" db="EMBL/GenBank/DDBJ databases">
        <authorList>
            <person name="Zhang R."/>
            <person name="Garcia K."/>
            <person name="Ogata H."/>
        </authorList>
    </citation>
    <scope>NUCLEOTIDE SEQUENCE [LARGE SCALE GENOMIC DNA]</scope>
    <source>
        <strain evidence="2">stheno</strain>
    </source>
</reference>